<accession>A0AAI9D845</accession>
<proteinExistence type="predicted"/>
<sequence length="79" mass="8137">MLKGIKKVYFSSCLTIASAVVMSPSVMAADATGPDYTQITGAVDFEAVMTGIMAIAVAVAGLYVCVNGVKKLTAFLRSA</sequence>
<feature type="transmembrane region" description="Helical" evidence="1">
    <location>
        <begin position="47"/>
        <end position="69"/>
    </location>
</feature>
<evidence type="ECO:0000313" key="3">
    <source>
        <dbReference type="EMBL" id="EMJ5132579.1"/>
    </source>
</evidence>
<protein>
    <recommendedName>
        <fullName evidence="4">Phage-related membrane protein</fullName>
    </recommendedName>
</protein>
<gene>
    <name evidence="3" type="ORF">RG298_000246</name>
</gene>
<evidence type="ECO:0000256" key="1">
    <source>
        <dbReference type="SAM" id="Phobius"/>
    </source>
</evidence>
<name>A0AAI9D845_PROST</name>
<keyword evidence="1" id="KW-0812">Transmembrane</keyword>
<reference evidence="3" key="1">
    <citation type="submission" date="2024-02" db="EMBL/GenBank/DDBJ databases">
        <authorList>
            <consortium name="Clinical and Environmental Microbiology Branch: Whole genome sequencing antimicrobial resistance pathogens in the healthcare setting"/>
        </authorList>
    </citation>
    <scope>NUCLEOTIDE SEQUENCE</scope>
    <source>
        <strain evidence="3">2021GO-0154</strain>
    </source>
</reference>
<evidence type="ECO:0008006" key="4">
    <source>
        <dbReference type="Google" id="ProtNLM"/>
    </source>
</evidence>
<comment type="caution">
    <text evidence="3">The sequence shown here is derived from an EMBL/GenBank/DDBJ whole genome shotgun (WGS) entry which is preliminary data.</text>
</comment>
<evidence type="ECO:0000256" key="2">
    <source>
        <dbReference type="SAM" id="SignalP"/>
    </source>
</evidence>
<keyword evidence="1" id="KW-0472">Membrane</keyword>
<keyword evidence="2" id="KW-0732">Signal</keyword>
<keyword evidence="1" id="KW-1133">Transmembrane helix</keyword>
<feature type="signal peptide" evidence="2">
    <location>
        <begin position="1"/>
        <end position="28"/>
    </location>
</feature>
<dbReference type="AlphaFoldDB" id="A0AAI9D845"/>
<dbReference type="EMBL" id="ABMABF030000001">
    <property type="protein sequence ID" value="EMJ5132579.1"/>
    <property type="molecule type" value="Genomic_DNA"/>
</dbReference>
<organism evidence="3">
    <name type="scientific">Providencia stuartii</name>
    <dbReference type="NCBI Taxonomy" id="588"/>
    <lineage>
        <taxon>Bacteria</taxon>
        <taxon>Pseudomonadati</taxon>
        <taxon>Pseudomonadota</taxon>
        <taxon>Gammaproteobacteria</taxon>
        <taxon>Enterobacterales</taxon>
        <taxon>Morganellaceae</taxon>
        <taxon>Providencia</taxon>
    </lineage>
</organism>
<feature type="chain" id="PRO_5042512208" description="Phage-related membrane protein" evidence="2">
    <location>
        <begin position="29"/>
        <end position="79"/>
    </location>
</feature>